<dbReference type="SMART" id="SM00448">
    <property type="entry name" value="REC"/>
    <property type="match status" value="1"/>
</dbReference>
<dbReference type="InterPro" id="IPR052048">
    <property type="entry name" value="ST_Response_Regulator"/>
</dbReference>
<dbReference type="Pfam" id="PF00072">
    <property type="entry name" value="Response_reg"/>
    <property type="match status" value="1"/>
</dbReference>
<sequence>MAEEKQPGVLIIDDLGFMRDLMAKAAESGGFAIAGTASNGREGVRSYVMLEPDLVLLDITMPVMDGITALKKILAYDPAARVVMCSTLSEESLIIRALQIGARDYIVKPFRPQRVVSALERARGKTGPGLGL</sequence>
<dbReference type="InterPro" id="IPR011006">
    <property type="entry name" value="CheY-like_superfamily"/>
</dbReference>
<dbReference type="Proteomes" id="UP000029692">
    <property type="component" value="Unassembled WGS sequence"/>
</dbReference>
<evidence type="ECO:0000256" key="1">
    <source>
        <dbReference type="PROSITE-ProRule" id="PRU00169"/>
    </source>
</evidence>
<dbReference type="SUPFAM" id="SSF52172">
    <property type="entry name" value="CheY-like"/>
    <property type="match status" value="1"/>
</dbReference>
<feature type="modified residue" description="4-aspartylphosphate" evidence="1">
    <location>
        <position position="58"/>
    </location>
</feature>
<dbReference type="PANTHER" id="PTHR43228:SF1">
    <property type="entry name" value="TWO-COMPONENT RESPONSE REGULATOR ARR22"/>
    <property type="match status" value="1"/>
</dbReference>
<reference evidence="3 4" key="1">
    <citation type="submission" date="2014-05" db="EMBL/GenBank/DDBJ databases">
        <title>De novo Genome Sequence of Spirocheata sp.</title>
        <authorList>
            <person name="Shivani Y."/>
            <person name="Subhash Y."/>
            <person name="Tushar L."/>
            <person name="Sasikala C."/>
            <person name="Ramana C.V."/>
        </authorList>
    </citation>
    <scope>NUCLEOTIDE SEQUENCE [LARGE SCALE GENOMIC DNA]</scope>
    <source>
        <strain evidence="3 4">JC230</strain>
    </source>
</reference>
<accession>A0A098QW63</accession>
<dbReference type="STRING" id="1480694.DC28_14675"/>
<evidence type="ECO:0000313" key="3">
    <source>
        <dbReference type="EMBL" id="KGE70742.1"/>
    </source>
</evidence>
<gene>
    <name evidence="3" type="ORF">DC28_14675</name>
</gene>
<name>A0A098QW63_9SPIO</name>
<dbReference type="PROSITE" id="PS50110">
    <property type="entry name" value="RESPONSE_REGULATORY"/>
    <property type="match status" value="1"/>
</dbReference>
<dbReference type="eggNOG" id="COG2201">
    <property type="taxonomic scope" value="Bacteria"/>
</dbReference>
<feature type="domain" description="Response regulatory" evidence="2">
    <location>
        <begin position="8"/>
        <end position="123"/>
    </location>
</feature>
<protein>
    <submittedName>
        <fullName evidence="3">Chemotaxis protein CheY</fullName>
    </submittedName>
</protein>
<dbReference type="AlphaFoldDB" id="A0A098QW63"/>
<dbReference type="EMBL" id="JNUP01000072">
    <property type="protein sequence ID" value="KGE70742.1"/>
    <property type="molecule type" value="Genomic_DNA"/>
</dbReference>
<dbReference type="RefSeq" id="WP_037550163.1">
    <property type="nucleotide sequence ID" value="NZ_JNUP01000072.1"/>
</dbReference>
<keyword evidence="1" id="KW-0597">Phosphoprotein</keyword>
<evidence type="ECO:0000313" key="4">
    <source>
        <dbReference type="Proteomes" id="UP000029692"/>
    </source>
</evidence>
<evidence type="ECO:0000259" key="2">
    <source>
        <dbReference type="PROSITE" id="PS50110"/>
    </source>
</evidence>
<proteinExistence type="predicted"/>
<dbReference type="PANTHER" id="PTHR43228">
    <property type="entry name" value="TWO-COMPONENT RESPONSE REGULATOR"/>
    <property type="match status" value="1"/>
</dbReference>
<organism evidence="3 4">
    <name type="scientific">Spirochaeta lutea</name>
    <dbReference type="NCBI Taxonomy" id="1480694"/>
    <lineage>
        <taxon>Bacteria</taxon>
        <taxon>Pseudomonadati</taxon>
        <taxon>Spirochaetota</taxon>
        <taxon>Spirochaetia</taxon>
        <taxon>Spirochaetales</taxon>
        <taxon>Spirochaetaceae</taxon>
        <taxon>Spirochaeta</taxon>
    </lineage>
</organism>
<dbReference type="GO" id="GO:0000160">
    <property type="term" value="P:phosphorelay signal transduction system"/>
    <property type="evidence" value="ECO:0007669"/>
    <property type="project" value="InterPro"/>
</dbReference>
<dbReference type="Gene3D" id="3.40.50.2300">
    <property type="match status" value="1"/>
</dbReference>
<comment type="caution">
    <text evidence="3">The sequence shown here is derived from an EMBL/GenBank/DDBJ whole genome shotgun (WGS) entry which is preliminary data.</text>
</comment>
<dbReference type="InterPro" id="IPR001789">
    <property type="entry name" value="Sig_transdc_resp-reg_receiver"/>
</dbReference>
<keyword evidence="4" id="KW-1185">Reference proteome</keyword>
<dbReference type="OrthoDB" id="9790669at2"/>